<organism evidence="1 2">
    <name type="scientific">Billgrantia campisalis</name>
    <dbReference type="NCBI Taxonomy" id="74661"/>
    <lineage>
        <taxon>Bacteria</taxon>
        <taxon>Pseudomonadati</taxon>
        <taxon>Pseudomonadota</taxon>
        <taxon>Gammaproteobacteria</taxon>
        <taxon>Oceanospirillales</taxon>
        <taxon>Halomonadaceae</taxon>
        <taxon>Billgrantia</taxon>
    </lineage>
</organism>
<comment type="caution">
    <text evidence="1">The sequence shown here is derived from an EMBL/GenBank/DDBJ whole genome shotgun (WGS) entry which is preliminary data.</text>
</comment>
<evidence type="ECO:0000313" key="2">
    <source>
        <dbReference type="Proteomes" id="UP000814385"/>
    </source>
</evidence>
<name>A0ABS9P487_9GAMM</name>
<sequence>MNEYQYYEFLAVDRPLSADDQQALRVISSRARIAATGFTKTTTNGAT</sequence>
<reference evidence="1 2" key="1">
    <citation type="submission" date="2020-05" db="EMBL/GenBank/DDBJ databases">
        <title>Comparative genomic analysis of denitrifying bacteria from Halomonas genus.</title>
        <authorList>
            <person name="Wang L."/>
            <person name="Shao Z."/>
        </authorList>
    </citation>
    <scope>NUCLEOTIDE SEQUENCE [LARGE SCALE GENOMIC DNA]</scope>
    <source>
        <strain evidence="1 2">A4</strain>
    </source>
</reference>
<keyword evidence="2" id="KW-1185">Reference proteome</keyword>
<gene>
    <name evidence="1" type="ORF">HOP52_02305</name>
</gene>
<proteinExistence type="predicted"/>
<protein>
    <submittedName>
        <fullName evidence="1">Uncharacterized protein</fullName>
    </submittedName>
</protein>
<accession>A0ABS9P487</accession>
<dbReference type="EMBL" id="JABFUC010000002">
    <property type="protein sequence ID" value="MCG6656608.1"/>
    <property type="molecule type" value="Genomic_DNA"/>
</dbReference>
<dbReference type="Proteomes" id="UP000814385">
    <property type="component" value="Unassembled WGS sequence"/>
</dbReference>
<dbReference type="RefSeq" id="WP_238975566.1">
    <property type="nucleotide sequence ID" value="NZ_JABFUC010000002.1"/>
</dbReference>
<evidence type="ECO:0000313" key="1">
    <source>
        <dbReference type="EMBL" id="MCG6656608.1"/>
    </source>
</evidence>